<name>A0A0G4FHX7_VITBC</name>
<dbReference type="InParanoid" id="A0A0G4FHX7"/>
<gene>
    <name evidence="1" type="ORF">Vbra_5839</name>
</gene>
<protein>
    <submittedName>
        <fullName evidence="1">Uncharacterized protein</fullName>
    </submittedName>
</protein>
<keyword evidence="2" id="KW-1185">Reference proteome</keyword>
<evidence type="ECO:0000313" key="2">
    <source>
        <dbReference type="Proteomes" id="UP000041254"/>
    </source>
</evidence>
<evidence type="ECO:0000313" key="1">
    <source>
        <dbReference type="EMBL" id="CEM12926.1"/>
    </source>
</evidence>
<reference evidence="1 2" key="1">
    <citation type="submission" date="2014-11" db="EMBL/GenBank/DDBJ databases">
        <authorList>
            <person name="Zhu J."/>
            <person name="Qi W."/>
            <person name="Song R."/>
        </authorList>
    </citation>
    <scope>NUCLEOTIDE SEQUENCE [LARGE SCALE GENOMIC DNA]</scope>
</reference>
<dbReference type="VEuPathDB" id="CryptoDB:Vbra_5839"/>
<accession>A0A0G4FHX7</accession>
<dbReference type="AlphaFoldDB" id="A0A0G4FHX7"/>
<sequence>MSSGAEEQSAEALETQPMELVLVPDGQPAMAMDHQEASRQLPWAGLADGWSPETYKATMKAYEQFWHNPTCDPTWPSDCTDPVSCFLQAELSIIM</sequence>
<proteinExistence type="predicted"/>
<organism evidence="1 2">
    <name type="scientific">Vitrella brassicaformis (strain CCMP3155)</name>
    <dbReference type="NCBI Taxonomy" id="1169540"/>
    <lineage>
        <taxon>Eukaryota</taxon>
        <taxon>Sar</taxon>
        <taxon>Alveolata</taxon>
        <taxon>Colpodellida</taxon>
        <taxon>Vitrellaceae</taxon>
        <taxon>Vitrella</taxon>
    </lineage>
</organism>
<dbReference type="EMBL" id="CDMY01000439">
    <property type="protein sequence ID" value="CEM12926.1"/>
    <property type="molecule type" value="Genomic_DNA"/>
</dbReference>
<dbReference type="Proteomes" id="UP000041254">
    <property type="component" value="Unassembled WGS sequence"/>
</dbReference>